<dbReference type="Proteomes" id="UP000254209">
    <property type="component" value="Unassembled WGS sequence"/>
</dbReference>
<dbReference type="STRING" id="1120980.GCA_000745955_02344"/>
<evidence type="ECO:0000313" key="2">
    <source>
        <dbReference type="EMBL" id="SSY80540.1"/>
    </source>
</evidence>
<name>A0A376BUC1_9NEIS</name>
<dbReference type="RefSeq" id="WP_034295245.1">
    <property type="nucleotide sequence ID" value="NZ_CP091519.2"/>
</dbReference>
<dbReference type="Pfam" id="PF09842">
    <property type="entry name" value="DUF2069"/>
    <property type="match status" value="1"/>
</dbReference>
<keyword evidence="1" id="KW-0472">Membrane</keyword>
<feature type="transmembrane region" description="Helical" evidence="1">
    <location>
        <begin position="82"/>
        <end position="104"/>
    </location>
</feature>
<accession>A0A376BUC1</accession>
<keyword evidence="3" id="KW-1185">Reference proteome</keyword>
<protein>
    <submittedName>
        <fullName evidence="2">Predicted membrane protein</fullName>
    </submittedName>
</protein>
<dbReference type="EMBL" id="UFSO01000003">
    <property type="protein sequence ID" value="SSY80540.1"/>
    <property type="molecule type" value="Genomic_DNA"/>
</dbReference>
<gene>
    <name evidence="2" type="ORF">NCTC10283_02100</name>
</gene>
<dbReference type="InterPro" id="IPR018643">
    <property type="entry name" value="DUF2069_membrane"/>
</dbReference>
<reference evidence="2 3" key="1">
    <citation type="submission" date="2018-06" db="EMBL/GenBank/DDBJ databases">
        <authorList>
            <consortium name="Pathogen Informatics"/>
            <person name="Doyle S."/>
        </authorList>
    </citation>
    <scope>NUCLEOTIDE SEQUENCE [LARGE SCALE GENOMIC DNA]</scope>
    <source>
        <strain evidence="2 3">NCTC10283</strain>
    </source>
</reference>
<evidence type="ECO:0000313" key="3">
    <source>
        <dbReference type="Proteomes" id="UP000254209"/>
    </source>
</evidence>
<sequence>MKKHYFAAACWLALVPLTLLWDWAFAPLNTGKWLLLMKLIPLCLPIRGIVSGRIYTYQYCSMLILLPFTEGIMRLWDTSALSVGFAAAQVGLSVAFFVLCLAYLKQFKRPKNPV</sequence>
<evidence type="ECO:0000256" key="1">
    <source>
        <dbReference type="SAM" id="Phobius"/>
    </source>
</evidence>
<keyword evidence="1" id="KW-0812">Transmembrane</keyword>
<keyword evidence="1" id="KW-1133">Transmembrane helix</keyword>
<dbReference type="AlphaFoldDB" id="A0A376BUC1"/>
<proteinExistence type="predicted"/>
<organism evidence="2 3">
    <name type="scientific">Alysiella crassa</name>
    <dbReference type="NCBI Taxonomy" id="153491"/>
    <lineage>
        <taxon>Bacteria</taxon>
        <taxon>Pseudomonadati</taxon>
        <taxon>Pseudomonadota</taxon>
        <taxon>Betaproteobacteria</taxon>
        <taxon>Neisseriales</taxon>
        <taxon>Neisseriaceae</taxon>
        <taxon>Alysiella</taxon>
    </lineage>
</organism>
<dbReference type="OrthoDB" id="9181360at2"/>